<accession>A0AAN6NEF4</accession>
<dbReference type="PANTHER" id="PTHR43233:SF1">
    <property type="entry name" value="FAMILY N-ACETYLTRANSFERASE, PUTATIVE (AFU_ORTHOLOGUE AFUA_6G03350)-RELATED"/>
    <property type="match status" value="1"/>
</dbReference>
<evidence type="ECO:0000259" key="1">
    <source>
        <dbReference type="PROSITE" id="PS51186"/>
    </source>
</evidence>
<keyword evidence="3" id="KW-1185">Reference proteome</keyword>
<proteinExistence type="predicted"/>
<dbReference type="Proteomes" id="UP001303473">
    <property type="component" value="Unassembled WGS sequence"/>
</dbReference>
<dbReference type="SUPFAM" id="SSF55729">
    <property type="entry name" value="Acyl-CoA N-acyltransferases (Nat)"/>
    <property type="match status" value="1"/>
</dbReference>
<dbReference type="GO" id="GO:0016747">
    <property type="term" value="F:acyltransferase activity, transferring groups other than amino-acyl groups"/>
    <property type="evidence" value="ECO:0007669"/>
    <property type="project" value="InterPro"/>
</dbReference>
<evidence type="ECO:0000313" key="2">
    <source>
        <dbReference type="EMBL" id="KAK3943950.1"/>
    </source>
</evidence>
<gene>
    <name evidence="2" type="ORF">QBC46DRAFT_375837</name>
</gene>
<dbReference type="Pfam" id="PF13508">
    <property type="entry name" value="Acetyltransf_7"/>
    <property type="match status" value="1"/>
</dbReference>
<feature type="domain" description="N-acetyltransferase" evidence="1">
    <location>
        <begin position="27"/>
        <end position="162"/>
    </location>
</feature>
<evidence type="ECO:0000313" key="3">
    <source>
        <dbReference type="Proteomes" id="UP001303473"/>
    </source>
</evidence>
<dbReference type="PANTHER" id="PTHR43233">
    <property type="entry name" value="FAMILY N-ACETYLTRANSFERASE, PUTATIVE (AFU_ORTHOLOGUE AFUA_6G03350)-RELATED"/>
    <property type="match status" value="1"/>
</dbReference>
<dbReference type="PROSITE" id="PS51186">
    <property type="entry name" value="GNAT"/>
    <property type="match status" value="1"/>
</dbReference>
<dbReference type="InterPro" id="IPR016181">
    <property type="entry name" value="Acyl_CoA_acyltransferase"/>
</dbReference>
<protein>
    <submittedName>
        <fullName evidence="2">GNAT family</fullName>
    </submittedName>
</protein>
<sequence length="164" mass="17737">MAAEGKSSLMPRGYTLHPGFPSVPEYLHLRAASGLTPKTEAQATAIPSGSWYGCYIDFVPEDVGDADGERPKPVRVGMGRIIGDGGWYFHIADMAVLPEHQRKGLGDAIVKHLLAHIKANAAEGDPYVTLFADPPGRKLYARNGFQDAAPLQLGMQMGKGWHLQ</sequence>
<dbReference type="Gene3D" id="3.40.630.30">
    <property type="match status" value="1"/>
</dbReference>
<reference evidence="3" key="1">
    <citation type="journal article" date="2023" name="Mol. Phylogenet. Evol.">
        <title>Genome-scale phylogeny and comparative genomics of the fungal order Sordariales.</title>
        <authorList>
            <person name="Hensen N."/>
            <person name="Bonometti L."/>
            <person name="Westerberg I."/>
            <person name="Brannstrom I.O."/>
            <person name="Guillou S."/>
            <person name="Cros-Aarteil S."/>
            <person name="Calhoun S."/>
            <person name="Haridas S."/>
            <person name="Kuo A."/>
            <person name="Mondo S."/>
            <person name="Pangilinan J."/>
            <person name="Riley R."/>
            <person name="LaButti K."/>
            <person name="Andreopoulos B."/>
            <person name="Lipzen A."/>
            <person name="Chen C."/>
            <person name="Yan M."/>
            <person name="Daum C."/>
            <person name="Ng V."/>
            <person name="Clum A."/>
            <person name="Steindorff A."/>
            <person name="Ohm R.A."/>
            <person name="Martin F."/>
            <person name="Silar P."/>
            <person name="Natvig D.O."/>
            <person name="Lalanne C."/>
            <person name="Gautier V."/>
            <person name="Ament-Velasquez S.L."/>
            <person name="Kruys A."/>
            <person name="Hutchinson M.I."/>
            <person name="Powell A.J."/>
            <person name="Barry K."/>
            <person name="Miller A.N."/>
            <person name="Grigoriev I.V."/>
            <person name="Debuchy R."/>
            <person name="Gladieux P."/>
            <person name="Hiltunen Thoren M."/>
            <person name="Johannesson H."/>
        </authorList>
    </citation>
    <scope>NUCLEOTIDE SEQUENCE [LARGE SCALE GENOMIC DNA]</scope>
    <source>
        <strain evidence="3">CBS 340.73</strain>
    </source>
</reference>
<dbReference type="EMBL" id="MU853762">
    <property type="protein sequence ID" value="KAK3943950.1"/>
    <property type="molecule type" value="Genomic_DNA"/>
</dbReference>
<dbReference type="InterPro" id="IPR053144">
    <property type="entry name" value="Acetyltransferase_Butenolide"/>
</dbReference>
<dbReference type="InterPro" id="IPR000182">
    <property type="entry name" value="GNAT_dom"/>
</dbReference>
<organism evidence="2 3">
    <name type="scientific">Diplogelasinospora grovesii</name>
    <dbReference type="NCBI Taxonomy" id="303347"/>
    <lineage>
        <taxon>Eukaryota</taxon>
        <taxon>Fungi</taxon>
        <taxon>Dikarya</taxon>
        <taxon>Ascomycota</taxon>
        <taxon>Pezizomycotina</taxon>
        <taxon>Sordariomycetes</taxon>
        <taxon>Sordariomycetidae</taxon>
        <taxon>Sordariales</taxon>
        <taxon>Diplogelasinosporaceae</taxon>
        <taxon>Diplogelasinospora</taxon>
    </lineage>
</organism>
<comment type="caution">
    <text evidence="2">The sequence shown here is derived from an EMBL/GenBank/DDBJ whole genome shotgun (WGS) entry which is preliminary data.</text>
</comment>
<name>A0AAN6NEF4_9PEZI</name>
<dbReference type="CDD" id="cd04301">
    <property type="entry name" value="NAT_SF"/>
    <property type="match status" value="1"/>
</dbReference>
<dbReference type="AlphaFoldDB" id="A0AAN6NEF4"/>